<accession>A0A3M0CMK1</accession>
<dbReference type="AlphaFoldDB" id="A0A3M0CMK1"/>
<feature type="transmembrane region" description="Helical" evidence="1">
    <location>
        <begin position="12"/>
        <end position="29"/>
    </location>
</feature>
<sequence>MRRKGMELPIRTVALIMLAIMVVVAVYIGEPNQYPEDAYETLDDFL</sequence>
<evidence type="ECO:0000313" key="2">
    <source>
        <dbReference type="EMBL" id="RMB08249.1"/>
    </source>
</evidence>
<evidence type="ECO:0000313" key="3">
    <source>
        <dbReference type="Proteomes" id="UP000277326"/>
    </source>
</evidence>
<name>A0A3M0CMK1_9EURY</name>
<gene>
    <name evidence="2" type="ORF">ATH50_3665</name>
</gene>
<keyword evidence="1" id="KW-0812">Transmembrane</keyword>
<keyword evidence="1" id="KW-1133">Transmembrane helix</keyword>
<evidence type="ECO:0000256" key="1">
    <source>
        <dbReference type="SAM" id="Phobius"/>
    </source>
</evidence>
<organism evidence="2 3">
    <name type="scientific">Haloplanus aerogenes</name>
    <dbReference type="NCBI Taxonomy" id="660522"/>
    <lineage>
        <taxon>Archaea</taxon>
        <taxon>Methanobacteriati</taxon>
        <taxon>Methanobacteriota</taxon>
        <taxon>Stenosarchaea group</taxon>
        <taxon>Halobacteria</taxon>
        <taxon>Halobacteriales</taxon>
        <taxon>Haloferacaceae</taxon>
        <taxon>Haloplanus</taxon>
    </lineage>
</organism>
<keyword evidence="1" id="KW-0472">Membrane</keyword>
<dbReference type="GeneID" id="44638286"/>
<reference evidence="2 3" key="1">
    <citation type="journal article" date="2015" name="Stand. Genomic Sci.">
        <title>Genomic Encyclopedia of Bacterial and Archaeal Type Strains, Phase III: the genomes of soil and plant-associated and newly described type strains.</title>
        <authorList>
            <person name="Whitman W.B."/>
            <person name="Woyke T."/>
            <person name="Klenk H.P."/>
            <person name="Zhou Y."/>
            <person name="Lilburn T.G."/>
            <person name="Beck B.J."/>
            <person name="De Vos P."/>
            <person name="Vandamme P."/>
            <person name="Eisen J.A."/>
            <person name="Garrity G."/>
            <person name="Hugenholtz P."/>
            <person name="Kyrpides N.C."/>
        </authorList>
    </citation>
    <scope>NUCLEOTIDE SEQUENCE [LARGE SCALE GENOMIC DNA]</scope>
    <source>
        <strain evidence="2 3">CGMCC 1.10124</strain>
    </source>
</reference>
<dbReference type="Proteomes" id="UP000277326">
    <property type="component" value="Unassembled WGS sequence"/>
</dbReference>
<protein>
    <submittedName>
        <fullName evidence="2">Uncharacterized protein</fullName>
    </submittedName>
</protein>
<comment type="caution">
    <text evidence="2">The sequence shown here is derived from an EMBL/GenBank/DDBJ whole genome shotgun (WGS) entry which is preliminary data.</text>
</comment>
<dbReference type="RefSeq" id="WP_158601216.1">
    <property type="nucleotide sequence ID" value="NZ_CP034145.1"/>
</dbReference>
<proteinExistence type="predicted"/>
<dbReference type="EMBL" id="REFS01000012">
    <property type="protein sequence ID" value="RMB08249.1"/>
    <property type="molecule type" value="Genomic_DNA"/>
</dbReference>